<protein>
    <submittedName>
        <fullName evidence="2">Uncharacterized protein</fullName>
    </submittedName>
</protein>
<feature type="region of interest" description="Disordered" evidence="1">
    <location>
        <begin position="1"/>
        <end position="61"/>
    </location>
</feature>
<dbReference type="Proteomes" id="UP001610432">
    <property type="component" value="Unassembled WGS sequence"/>
</dbReference>
<feature type="compositionally biased region" description="Polar residues" evidence="1">
    <location>
        <begin position="35"/>
        <end position="48"/>
    </location>
</feature>
<dbReference type="RefSeq" id="XP_070885431.1">
    <property type="nucleotide sequence ID" value="XM_071033121.1"/>
</dbReference>
<keyword evidence="3" id="KW-1185">Reference proteome</keyword>
<evidence type="ECO:0000313" key="2">
    <source>
        <dbReference type="EMBL" id="KAL2866452.1"/>
    </source>
</evidence>
<organism evidence="2 3">
    <name type="scientific">Aspergillus lucknowensis</name>
    <dbReference type="NCBI Taxonomy" id="176173"/>
    <lineage>
        <taxon>Eukaryota</taxon>
        <taxon>Fungi</taxon>
        <taxon>Dikarya</taxon>
        <taxon>Ascomycota</taxon>
        <taxon>Pezizomycotina</taxon>
        <taxon>Eurotiomycetes</taxon>
        <taxon>Eurotiomycetidae</taxon>
        <taxon>Eurotiales</taxon>
        <taxon>Aspergillaceae</taxon>
        <taxon>Aspergillus</taxon>
        <taxon>Aspergillus subgen. Nidulantes</taxon>
    </lineage>
</organism>
<proteinExistence type="predicted"/>
<evidence type="ECO:0000256" key="1">
    <source>
        <dbReference type="SAM" id="MobiDB-lite"/>
    </source>
</evidence>
<comment type="caution">
    <text evidence="2">The sequence shown here is derived from an EMBL/GenBank/DDBJ whole genome shotgun (WGS) entry which is preliminary data.</text>
</comment>
<evidence type="ECO:0000313" key="3">
    <source>
        <dbReference type="Proteomes" id="UP001610432"/>
    </source>
</evidence>
<gene>
    <name evidence="2" type="ORF">BJX67DRAFT_381970</name>
</gene>
<dbReference type="EMBL" id="JBFXLQ010000025">
    <property type="protein sequence ID" value="KAL2866452.1"/>
    <property type="molecule type" value="Genomic_DNA"/>
</dbReference>
<feature type="region of interest" description="Disordered" evidence="1">
    <location>
        <begin position="179"/>
        <end position="208"/>
    </location>
</feature>
<accession>A0ABR4LPJ0</accession>
<reference evidence="2 3" key="1">
    <citation type="submission" date="2024-07" db="EMBL/GenBank/DDBJ databases">
        <title>Section-level genome sequencing and comparative genomics of Aspergillus sections Usti and Cavernicolus.</title>
        <authorList>
            <consortium name="Lawrence Berkeley National Laboratory"/>
            <person name="Nybo J.L."/>
            <person name="Vesth T.C."/>
            <person name="Theobald S."/>
            <person name="Frisvad J.C."/>
            <person name="Larsen T.O."/>
            <person name="Kjaerboelling I."/>
            <person name="Rothschild-Mancinelli K."/>
            <person name="Lyhne E.K."/>
            <person name="Kogle M.E."/>
            <person name="Barry K."/>
            <person name="Clum A."/>
            <person name="Na H."/>
            <person name="Ledsgaard L."/>
            <person name="Lin J."/>
            <person name="Lipzen A."/>
            <person name="Kuo A."/>
            <person name="Riley R."/>
            <person name="Mondo S."/>
            <person name="Labutti K."/>
            <person name="Haridas S."/>
            <person name="Pangalinan J."/>
            <person name="Salamov A.A."/>
            <person name="Simmons B.A."/>
            <person name="Magnuson J.K."/>
            <person name="Chen J."/>
            <person name="Drula E."/>
            <person name="Henrissat B."/>
            <person name="Wiebenga A."/>
            <person name="Lubbers R.J."/>
            <person name="Gomes A.C."/>
            <person name="Macurrencykelacurrency M.R."/>
            <person name="Stajich J."/>
            <person name="Grigoriev I.V."/>
            <person name="Mortensen U.H."/>
            <person name="De Vries R.P."/>
            <person name="Baker S.E."/>
            <person name="Andersen M.R."/>
        </authorList>
    </citation>
    <scope>NUCLEOTIDE SEQUENCE [LARGE SCALE GENOMIC DNA]</scope>
    <source>
        <strain evidence="2 3">CBS 449.75</strain>
    </source>
</reference>
<feature type="compositionally biased region" description="Low complexity" evidence="1">
    <location>
        <begin position="116"/>
        <end position="128"/>
    </location>
</feature>
<feature type="compositionally biased region" description="Basic residues" evidence="1">
    <location>
        <begin position="18"/>
        <end position="33"/>
    </location>
</feature>
<dbReference type="GeneID" id="98148193"/>
<name>A0ABR4LPJ0_9EURO</name>
<feature type="region of interest" description="Disordered" evidence="1">
    <location>
        <begin position="106"/>
        <end position="131"/>
    </location>
</feature>
<sequence>MPLFHKLISPAQPPSKKKDGHHTLRTYLRRKVHTSIDTGANRTTNITQAPPDAAPGSFSSHLLTSNSEAQTQFFWEDVDHPTEYLTSSSPLPSQSDTANIRASTSTTTTMLNQTQSRPSPRSSHPSLPDYDSVSGAVVVDANGYPRFLSPQEELDRNATLQRAVRERMMGLPRRTDFSWQASRGPVLPGYNWSSPMGNEGGEKASRRG</sequence>